<dbReference type="OrthoDB" id="5874900at2759"/>
<keyword evidence="1" id="KW-0732">Signal</keyword>
<dbReference type="AlphaFoldDB" id="A0A0D8XLK8"/>
<proteinExistence type="predicted"/>
<feature type="chain" id="PRO_5002335889" evidence="1">
    <location>
        <begin position="21"/>
        <end position="147"/>
    </location>
</feature>
<reference evidence="2 3" key="1">
    <citation type="submission" date="2013-11" db="EMBL/GenBank/DDBJ databases">
        <title>Draft genome of the bovine lungworm Dictyocaulus viviparus.</title>
        <authorList>
            <person name="Mitreva M."/>
        </authorList>
    </citation>
    <scope>NUCLEOTIDE SEQUENCE [LARGE SCALE GENOMIC DNA]</scope>
    <source>
        <strain evidence="2 3">HannoverDv2000</strain>
    </source>
</reference>
<organism evidence="2 3">
    <name type="scientific">Dictyocaulus viviparus</name>
    <name type="common">Bovine lungworm</name>
    <dbReference type="NCBI Taxonomy" id="29172"/>
    <lineage>
        <taxon>Eukaryota</taxon>
        <taxon>Metazoa</taxon>
        <taxon>Ecdysozoa</taxon>
        <taxon>Nematoda</taxon>
        <taxon>Chromadorea</taxon>
        <taxon>Rhabditida</taxon>
        <taxon>Rhabditina</taxon>
        <taxon>Rhabditomorpha</taxon>
        <taxon>Strongyloidea</taxon>
        <taxon>Metastrongylidae</taxon>
        <taxon>Dictyocaulus</taxon>
    </lineage>
</organism>
<feature type="signal peptide" evidence="1">
    <location>
        <begin position="1"/>
        <end position="20"/>
    </location>
</feature>
<protein>
    <submittedName>
        <fullName evidence="2">Uncharacterized protein</fullName>
    </submittedName>
</protein>
<dbReference type="EMBL" id="KN716578">
    <property type="protein sequence ID" value="KJH43251.1"/>
    <property type="molecule type" value="Genomic_DNA"/>
</dbReference>
<gene>
    <name evidence="2" type="ORF">DICVIV_10743</name>
</gene>
<name>A0A0D8XLK8_DICVI</name>
<evidence type="ECO:0000313" key="2">
    <source>
        <dbReference type="EMBL" id="KJH43251.1"/>
    </source>
</evidence>
<keyword evidence="3" id="KW-1185">Reference proteome</keyword>
<reference evidence="3" key="2">
    <citation type="journal article" date="2016" name="Sci. Rep.">
        <title>Dictyocaulus viviparus genome, variome and transcriptome elucidate lungworm biology and support future intervention.</title>
        <authorList>
            <person name="McNulty S.N."/>
            <person name="Strube C."/>
            <person name="Rosa B.A."/>
            <person name="Martin J.C."/>
            <person name="Tyagi R."/>
            <person name="Choi Y.J."/>
            <person name="Wang Q."/>
            <person name="Hallsworth Pepin K."/>
            <person name="Zhang X."/>
            <person name="Ozersky P."/>
            <person name="Wilson R.K."/>
            <person name="Sternberg P.W."/>
            <person name="Gasser R.B."/>
            <person name="Mitreva M."/>
        </authorList>
    </citation>
    <scope>NUCLEOTIDE SEQUENCE [LARGE SCALE GENOMIC DNA]</scope>
    <source>
        <strain evidence="3">HannoverDv2000</strain>
    </source>
</reference>
<sequence>MVSVLISLLLPLAFFRGVMVTKCYLGRNTANTVEVKQPFCGFRFHYADEDCRKKADIELYYIKHINSSMLINSTQKTDGKCYYDVGGKVLNCLCSGHLCNNKSGQKKILASYLARGTHREAQKFMTCYLLRNEAARLFILWLELPRC</sequence>
<accession>A0A0D8XLK8</accession>
<evidence type="ECO:0000256" key="1">
    <source>
        <dbReference type="SAM" id="SignalP"/>
    </source>
</evidence>
<evidence type="ECO:0000313" key="3">
    <source>
        <dbReference type="Proteomes" id="UP000053766"/>
    </source>
</evidence>
<dbReference type="Proteomes" id="UP000053766">
    <property type="component" value="Unassembled WGS sequence"/>
</dbReference>